<dbReference type="OrthoDB" id="407127at2759"/>
<reference evidence="1 2" key="1">
    <citation type="journal article" date="2018" name="Mol. Biol. Evol.">
        <title>Analysis of the draft genome of the red seaweed Gracilariopsis chorda provides insights into genome size evolution in Rhodophyta.</title>
        <authorList>
            <person name="Lee J."/>
            <person name="Yang E.C."/>
            <person name="Graf L."/>
            <person name="Yang J.H."/>
            <person name="Qiu H."/>
            <person name="Zel Zion U."/>
            <person name="Chan C.X."/>
            <person name="Stephens T.G."/>
            <person name="Weber A.P.M."/>
            <person name="Boo G.H."/>
            <person name="Boo S.M."/>
            <person name="Kim K.M."/>
            <person name="Shin Y."/>
            <person name="Jung M."/>
            <person name="Lee S.J."/>
            <person name="Yim H.S."/>
            <person name="Lee J.H."/>
            <person name="Bhattacharya D."/>
            <person name="Yoon H.S."/>
        </authorList>
    </citation>
    <scope>NUCLEOTIDE SEQUENCE [LARGE SCALE GENOMIC DNA]</scope>
    <source>
        <strain evidence="1 2">SKKU-2015</strain>
        <tissue evidence="1">Whole body</tissue>
    </source>
</reference>
<protein>
    <submittedName>
        <fullName evidence="1">Uncharacterized protein</fullName>
    </submittedName>
</protein>
<accession>A0A2V3IJ87</accession>
<proteinExistence type="predicted"/>
<name>A0A2V3IJ87_9FLOR</name>
<dbReference type="AlphaFoldDB" id="A0A2V3IJ87"/>
<evidence type="ECO:0000313" key="2">
    <source>
        <dbReference type="Proteomes" id="UP000247409"/>
    </source>
</evidence>
<dbReference type="EMBL" id="NBIV01000174">
    <property type="protein sequence ID" value="PXF42165.1"/>
    <property type="molecule type" value="Genomic_DNA"/>
</dbReference>
<dbReference type="PANTHER" id="PTHR35759:SF1">
    <property type="entry name" value="OS07G0673000 PROTEIN"/>
    <property type="match status" value="1"/>
</dbReference>
<dbReference type="PANTHER" id="PTHR35759">
    <property type="entry name" value="BNAA09G03860D PROTEIN"/>
    <property type="match status" value="1"/>
</dbReference>
<organism evidence="1 2">
    <name type="scientific">Gracilariopsis chorda</name>
    <dbReference type="NCBI Taxonomy" id="448386"/>
    <lineage>
        <taxon>Eukaryota</taxon>
        <taxon>Rhodophyta</taxon>
        <taxon>Florideophyceae</taxon>
        <taxon>Rhodymeniophycidae</taxon>
        <taxon>Gracilariales</taxon>
        <taxon>Gracilariaceae</taxon>
        <taxon>Gracilariopsis</taxon>
    </lineage>
</organism>
<keyword evidence="2" id="KW-1185">Reference proteome</keyword>
<gene>
    <name evidence="1" type="ORF">BWQ96_08085</name>
</gene>
<evidence type="ECO:0000313" key="1">
    <source>
        <dbReference type="EMBL" id="PXF42165.1"/>
    </source>
</evidence>
<sequence>MKNKHMETFLMDLFERVAFICDARLTRFDLFHAHLFFNGEHNALGVLFHAKEYPARNEQMPYDLGYCQRGSDLEVCCTSMKRRNVVWVFGQTGLALIEPFARAPFFTVFEDEFGVSVADFFYFTSGVNQGLHVVPFR</sequence>
<comment type="caution">
    <text evidence="1">The sequence shown here is derived from an EMBL/GenBank/DDBJ whole genome shotgun (WGS) entry which is preliminary data.</text>
</comment>
<dbReference type="Proteomes" id="UP000247409">
    <property type="component" value="Unassembled WGS sequence"/>
</dbReference>